<evidence type="ECO:0000256" key="4">
    <source>
        <dbReference type="ARBA" id="ARBA00022737"/>
    </source>
</evidence>
<evidence type="ECO:0000256" key="5">
    <source>
        <dbReference type="ARBA" id="ARBA00022837"/>
    </source>
</evidence>
<feature type="domain" description="EF-hand" evidence="7">
    <location>
        <begin position="11"/>
        <end position="46"/>
    </location>
</feature>
<dbReference type="STRING" id="7574.A0A1S3I2D1"/>
<reference evidence="9" key="1">
    <citation type="submission" date="2025-08" db="UniProtKB">
        <authorList>
            <consortium name="RefSeq"/>
        </authorList>
    </citation>
    <scope>IDENTIFICATION</scope>
    <source>
        <tissue evidence="9">Gonads</tissue>
    </source>
</reference>
<keyword evidence="6" id="KW-0449">Lipoprotein</keyword>
<evidence type="ECO:0000313" key="9">
    <source>
        <dbReference type="RefSeq" id="XP_013392427.1"/>
    </source>
</evidence>
<comment type="similarity">
    <text evidence="1">Belongs to the recoverin family.</text>
</comment>
<keyword evidence="4" id="KW-0677">Repeat</keyword>
<dbReference type="RefSeq" id="XP_013392427.1">
    <property type="nucleotide sequence ID" value="XM_013536973.1"/>
</dbReference>
<dbReference type="PANTHER" id="PTHR23055:SF178">
    <property type="entry name" value="NEUROCALCIN HOMOLOG"/>
    <property type="match status" value="1"/>
</dbReference>
<accession>A0A1S3I2D1</accession>
<dbReference type="Pfam" id="PF13833">
    <property type="entry name" value="EF-hand_8"/>
    <property type="match status" value="1"/>
</dbReference>
<dbReference type="PANTHER" id="PTHR23055">
    <property type="entry name" value="CALCIUM BINDING PROTEINS"/>
    <property type="match status" value="1"/>
</dbReference>
<keyword evidence="2" id="KW-0519">Myristate</keyword>
<protein>
    <submittedName>
        <fullName evidence="9">Luciferin-binding protein-like</fullName>
    </submittedName>
</protein>
<keyword evidence="8" id="KW-1185">Reference proteome</keyword>
<dbReference type="PROSITE" id="PS50222">
    <property type="entry name" value="EF_HAND_2"/>
    <property type="match status" value="2"/>
</dbReference>
<proteinExistence type="inferred from homology"/>
<dbReference type="GeneID" id="106160389"/>
<evidence type="ECO:0000259" key="7">
    <source>
        <dbReference type="PROSITE" id="PS50222"/>
    </source>
</evidence>
<name>A0A1S3I2D1_LINAN</name>
<dbReference type="Gene3D" id="1.10.238.10">
    <property type="entry name" value="EF-hand"/>
    <property type="match status" value="1"/>
</dbReference>
<dbReference type="SUPFAM" id="SSF47473">
    <property type="entry name" value="EF-hand"/>
    <property type="match status" value="1"/>
</dbReference>
<dbReference type="InterPro" id="IPR002048">
    <property type="entry name" value="EF_hand_dom"/>
</dbReference>
<keyword evidence="3" id="KW-0479">Metal-binding</keyword>
<feature type="domain" description="EF-hand" evidence="7">
    <location>
        <begin position="133"/>
        <end position="168"/>
    </location>
</feature>
<dbReference type="InterPro" id="IPR011992">
    <property type="entry name" value="EF-hand-dom_pair"/>
</dbReference>
<sequence>MDYPPLTGSEIWKRKIRTAFKGLDANDDGYITEEDFIIAAQRAAQYLGLTDEETEPMLNIRREVWKGMSSNSQTTKISEEEHIKITMSIFNESKFRLETYPRIVLTGFDVMDIDGDGRISKREFAAFFYGMNVPAEYSKDVFDVLDENKDGFISFEEYAQGHVEFWFGEDPNSKYNEFLGPLVQ</sequence>
<dbReference type="SMART" id="SM00054">
    <property type="entry name" value="EFh"/>
    <property type="match status" value="3"/>
</dbReference>
<dbReference type="GO" id="GO:0005509">
    <property type="term" value="F:calcium ion binding"/>
    <property type="evidence" value="ECO:0007669"/>
    <property type="project" value="InterPro"/>
</dbReference>
<dbReference type="Pfam" id="PF13499">
    <property type="entry name" value="EF-hand_7"/>
    <property type="match status" value="1"/>
</dbReference>
<evidence type="ECO:0000256" key="3">
    <source>
        <dbReference type="ARBA" id="ARBA00022723"/>
    </source>
</evidence>
<keyword evidence="5" id="KW-0106">Calcium</keyword>
<evidence type="ECO:0000256" key="6">
    <source>
        <dbReference type="ARBA" id="ARBA00023288"/>
    </source>
</evidence>
<dbReference type="KEGG" id="lak:106160389"/>
<dbReference type="CDD" id="cd00051">
    <property type="entry name" value="EFh"/>
    <property type="match status" value="1"/>
</dbReference>
<dbReference type="InParanoid" id="A0A1S3I2D1"/>
<dbReference type="AlphaFoldDB" id="A0A1S3I2D1"/>
<organism evidence="8 9">
    <name type="scientific">Lingula anatina</name>
    <name type="common">Brachiopod</name>
    <name type="synonym">Lingula unguis</name>
    <dbReference type="NCBI Taxonomy" id="7574"/>
    <lineage>
        <taxon>Eukaryota</taxon>
        <taxon>Metazoa</taxon>
        <taxon>Spiralia</taxon>
        <taxon>Lophotrochozoa</taxon>
        <taxon>Brachiopoda</taxon>
        <taxon>Linguliformea</taxon>
        <taxon>Lingulata</taxon>
        <taxon>Lingulida</taxon>
        <taxon>Linguloidea</taxon>
        <taxon>Lingulidae</taxon>
        <taxon>Lingula</taxon>
    </lineage>
</organism>
<gene>
    <name evidence="9" type="primary">LOC106160389</name>
</gene>
<dbReference type="InterPro" id="IPR028846">
    <property type="entry name" value="Recoverin"/>
</dbReference>
<evidence type="ECO:0000313" key="8">
    <source>
        <dbReference type="Proteomes" id="UP000085678"/>
    </source>
</evidence>
<dbReference type="Proteomes" id="UP000085678">
    <property type="component" value="Unplaced"/>
</dbReference>
<evidence type="ECO:0000256" key="2">
    <source>
        <dbReference type="ARBA" id="ARBA00022707"/>
    </source>
</evidence>
<dbReference type="InterPro" id="IPR018247">
    <property type="entry name" value="EF_Hand_1_Ca_BS"/>
</dbReference>
<dbReference type="PROSITE" id="PS00018">
    <property type="entry name" value="EF_HAND_1"/>
    <property type="match status" value="2"/>
</dbReference>
<evidence type="ECO:0000256" key="1">
    <source>
        <dbReference type="ARBA" id="ARBA00006049"/>
    </source>
</evidence>
<dbReference type="OrthoDB" id="6242242at2759"/>